<dbReference type="CDD" id="cd00067">
    <property type="entry name" value="GAL4"/>
    <property type="match status" value="1"/>
</dbReference>
<dbReference type="Proteomes" id="UP001295794">
    <property type="component" value="Unassembled WGS sequence"/>
</dbReference>
<evidence type="ECO:0000256" key="1">
    <source>
        <dbReference type="SAM" id="MobiDB-lite"/>
    </source>
</evidence>
<dbReference type="InterPro" id="IPR036864">
    <property type="entry name" value="Zn2-C6_fun-type_DNA-bd_sf"/>
</dbReference>
<organism evidence="3 4">
    <name type="scientific">Mycena citricolor</name>
    <dbReference type="NCBI Taxonomy" id="2018698"/>
    <lineage>
        <taxon>Eukaryota</taxon>
        <taxon>Fungi</taxon>
        <taxon>Dikarya</taxon>
        <taxon>Basidiomycota</taxon>
        <taxon>Agaricomycotina</taxon>
        <taxon>Agaricomycetes</taxon>
        <taxon>Agaricomycetidae</taxon>
        <taxon>Agaricales</taxon>
        <taxon>Marasmiineae</taxon>
        <taxon>Mycenaceae</taxon>
        <taxon>Mycena</taxon>
    </lineage>
</organism>
<feature type="compositionally biased region" description="Polar residues" evidence="1">
    <location>
        <begin position="209"/>
        <end position="225"/>
    </location>
</feature>
<dbReference type="EMBL" id="CAVNYO010000172">
    <property type="protein sequence ID" value="CAK5271507.1"/>
    <property type="molecule type" value="Genomic_DNA"/>
</dbReference>
<feature type="region of interest" description="Disordered" evidence="1">
    <location>
        <begin position="1"/>
        <end position="91"/>
    </location>
</feature>
<protein>
    <recommendedName>
        <fullName evidence="2">Zn(2)-C6 fungal-type domain-containing protein</fullName>
    </recommendedName>
</protein>
<comment type="caution">
    <text evidence="3">The sequence shown here is derived from an EMBL/GenBank/DDBJ whole genome shotgun (WGS) entry which is preliminary data.</text>
</comment>
<dbReference type="AlphaFoldDB" id="A0AAD2H9M1"/>
<dbReference type="InterPro" id="IPR001138">
    <property type="entry name" value="Zn2Cys6_DnaBD"/>
</dbReference>
<dbReference type="Pfam" id="PF00172">
    <property type="entry name" value="Zn_clus"/>
    <property type="match status" value="1"/>
</dbReference>
<feature type="region of interest" description="Disordered" evidence="1">
    <location>
        <begin position="206"/>
        <end position="225"/>
    </location>
</feature>
<feature type="compositionally biased region" description="Low complexity" evidence="1">
    <location>
        <begin position="72"/>
        <end position="90"/>
    </location>
</feature>
<dbReference type="SUPFAM" id="SSF57701">
    <property type="entry name" value="Zn2/Cys6 DNA-binding domain"/>
    <property type="match status" value="1"/>
</dbReference>
<accession>A0AAD2H9M1</accession>
<dbReference type="Gene3D" id="4.10.240.10">
    <property type="entry name" value="Zn(2)-C6 fungal-type DNA-binding domain"/>
    <property type="match status" value="1"/>
</dbReference>
<sequence>MGDRDSDPIAVDSDSDTGPSPPSQSQSAPHPAPPSREDMDVEPPASEGHGSPAPADSASAGDASDDGRSRSAHPPGASPSGSASAHADSAWTSRRGKARCDSCRLRNLKCDRILPTCNQCRWTPVTECTYTPLPTPGAAHRGVPRCDRSMSRIESQGLSNSPCASVCHLSISVPSFLSFECDRAAPVCQYCRENDISDCRYTPKKRTRALSSSDQPQFQASSSRLPYNTQGQHASFMFSNISGPSSDSQPTSFVFREPLRQPYTEGPPLALLPAPVSHTAYPHQQQPFIAHSFPDPVRSPYIRPWAHPSFAPLPGAITRRLATIKYTEMPLRDAFEVALLRFVAKLMPELKETACFSPEAYATLANCLAKGTVDRLSPRIRSWATCHRICSGSDKLNLLLAPRDTVFKLSHEETVKKMSECRIQLDAQAAGKNIPELDQADPAADFERIPVEPQIYDCLVYAHRGHASAVAVLMEIRRLGISSITWPMAEIFISLCPLCNAAGRIAAARG</sequence>
<proteinExistence type="predicted"/>
<feature type="compositionally biased region" description="Low complexity" evidence="1">
    <location>
        <begin position="48"/>
        <end position="62"/>
    </location>
</feature>
<dbReference type="GO" id="GO:0008270">
    <property type="term" value="F:zinc ion binding"/>
    <property type="evidence" value="ECO:0007669"/>
    <property type="project" value="InterPro"/>
</dbReference>
<reference evidence="3" key="1">
    <citation type="submission" date="2023-11" db="EMBL/GenBank/DDBJ databases">
        <authorList>
            <person name="De Vega J J."/>
            <person name="De Vega J J."/>
        </authorList>
    </citation>
    <scope>NUCLEOTIDE SEQUENCE</scope>
</reference>
<keyword evidence="4" id="KW-1185">Reference proteome</keyword>
<name>A0AAD2H9M1_9AGAR</name>
<dbReference type="PROSITE" id="PS50048">
    <property type="entry name" value="ZN2_CY6_FUNGAL_2"/>
    <property type="match status" value="1"/>
</dbReference>
<gene>
    <name evidence="3" type="ORF">MYCIT1_LOCUS16593</name>
</gene>
<evidence type="ECO:0000259" key="2">
    <source>
        <dbReference type="PROSITE" id="PS50048"/>
    </source>
</evidence>
<feature type="domain" description="Zn(2)-C6 fungal-type" evidence="2">
    <location>
        <begin position="99"/>
        <end position="130"/>
    </location>
</feature>
<dbReference type="SMART" id="SM00066">
    <property type="entry name" value="GAL4"/>
    <property type="match status" value="1"/>
</dbReference>
<evidence type="ECO:0000313" key="3">
    <source>
        <dbReference type="EMBL" id="CAK5271507.1"/>
    </source>
</evidence>
<dbReference type="GO" id="GO:0000981">
    <property type="term" value="F:DNA-binding transcription factor activity, RNA polymerase II-specific"/>
    <property type="evidence" value="ECO:0007669"/>
    <property type="project" value="InterPro"/>
</dbReference>
<evidence type="ECO:0000313" key="4">
    <source>
        <dbReference type="Proteomes" id="UP001295794"/>
    </source>
</evidence>